<evidence type="ECO:0000256" key="1">
    <source>
        <dbReference type="ARBA" id="ARBA00022741"/>
    </source>
</evidence>
<dbReference type="PANTHER" id="PTHR45629:SF7">
    <property type="entry name" value="DNA EXCISION REPAIR PROTEIN ERCC-6-RELATED"/>
    <property type="match status" value="1"/>
</dbReference>
<feature type="domain" description="Helicase C-terminal" evidence="7">
    <location>
        <begin position="543"/>
        <end position="705"/>
    </location>
</feature>
<feature type="region of interest" description="Disordered" evidence="5">
    <location>
        <begin position="803"/>
        <end position="860"/>
    </location>
</feature>
<keyword evidence="4" id="KW-0067">ATP-binding</keyword>
<dbReference type="GeneID" id="8245666"/>
<feature type="compositionally biased region" description="Basic and acidic residues" evidence="5">
    <location>
        <begin position="1083"/>
        <end position="1093"/>
    </location>
</feature>
<keyword evidence="1" id="KW-0547">Nucleotide-binding</keyword>
<feature type="compositionally biased region" description="Acidic residues" evidence="5">
    <location>
        <begin position="917"/>
        <end position="958"/>
    </location>
</feature>
<dbReference type="Pfam" id="PF00176">
    <property type="entry name" value="SNF2-rel_dom"/>
    <property type="match status" value="1"/>
</dbReference>
<sequence>MSDSDSDDHEPSSVTEDSDDDFDDEAVEEEEDEPVIMSQAEIKRANVQAMLSGSLQVQRKPMIRGLQCQNVAAVLAQPFRAPFAGATAGHSAELARRLAARRRFVPWGSTSNIAHPGRPLGVAGPVGLGLGIPKPAEDVPEELPPGVEPLVLWEGFDAEGKELPPVSVDNMLVKFLRPHQREGVKFMFECVMGLRGFEGNGCILADDMGLGKTLQGITLLWTLLKQGITGDGPIAKRALIVCPTSLVSNWDDECIKWLKGKVRTMPICEANRADVISSMNRFLNYNGHDRAQVMIVSYETFRIHADRFDKPNSVDLIICDEAHRLKNGDTLTNKALGSVPCLRRVMLSGTPMQNHLDEFYSMVNFCNPGLLGTGGEFYKKFEKPILDGREPDATEKQLALAQERNGELSELVNKFVLRRTNTILSKHLPPKVVEVVCCKLSPLQQMIYRHFLSEKAAKTIATGKSAMVLAAITGLKKLCNHPKLIHDMISAAKTTNKGAAGFESCADFFGDGLYDSGARGHGRERGGGGLPEGWELHSGKFAVLARLLAILRKETKDRVVIISNYTQTLDLIQTLCRNNRYPFCRLDGSTSISKRQKLVKRFNDPAEDCFVFLLSSKAGGCGINLIGGNRLVLFDPDWNPANDKQAAARCWRDGQKKKCYLYRFLATGSIEEKVFQRQLSKESLQNVVNGEGTLEQSSMSKEELRRLFTLDDGTVSDTHDCGGCDKCPSKNFEGLHGSADGQTWEEQDDDAVETDLNTWGHHHRMDQVPDPIMRRAAGDDVSFVFSLQVEGCAIVDKEKPKEDATTKLAAAPPPANGPPAGAAGGYRLAAADHGGTRVPPKPPGGPSAAPVRAPSGLAPGLARRPLAPVAANATNTARAVAAKPNARSAGVSAGVRRAPAPPSKPPAKKARKRKDDSESEMDLDDESDEESEVESEVESEEESEEEENEEESEEEDEGVERGVSNDEKPAAAAAAAPERRRMRGAAAAAAAILVDPADERRTEGRTRNPARRSRREAALDDEEDDDEEEAASESDEPVADSEEDDEKPPCRTKTVTKTVGRGDVNRASVNVAGASARAGVEVDAVRDGRRKSEVVASVSPDDFSDSEDELAMVSESDDESDYSESE</sequence>
<evidence type="ECO:0000256" key="4">
    <source>
        <dbReference type="ARBA" id="ARBA00022840"/>
    </source>
</evidence>
<dbReference type="Gene3D" id="3.40.50.10810">
    <property type="entry name" value="Tandem AAA-ATPase domain"/>
    <property type="match status" value="1"/>
</dbReference>
<dbReference type="Gene3D" id="3.40.50.300">
    <property type="entry name" value="P-loop containing nucleotide triphosphate hydrolases"/>
    <property type="match status" value="1"/>
</dbReference>
<reference evidence="8 9" key="1">
    <citation type="journal article" date="2009" name="Science">
        <title>Green evolution and dynamic adaptations revealed by genomes of the marine picoeukaryotes Micromonas.</title>
        <authorList>
            <person name="Worden A.Z."/>
            <person name="Lee J.H."/>
            <person name="Mock T."/>
            <person name="Rouze P."/>
            <person name="Simmons M.P."/>
            <person name="Aerts A.L."/>
            <person name="Allen A.E."/>
            <person name="Cuvelier M.L."/>
            <person name="Derelle E."/>
            <person name="Everett M.V."/>
            <person name="Foulon E."/>
            <person name="Grimwood J."/>
            <person name="Gundlach H."/>
            <person name="Henrissat B."/>
            <person name="Napoli C."/>
            <person name="McDonald S.M."/>
            <person name="Parker M.S."/>
            <person name="Rombauts S."/>
            <person name="Salamov A."/>
            <person name="Von Dassow P."/>
            <person name="Badger J.H."/>
            <person name="Coutinho P.M."/>
            <person name="Demir E."/>
            <person name="Dubchak I."/>
            <person name="Gentemann C."/>
            <person name="Eikrem W."/>
            <person name="Gready J.E."/>
            <person name="John U."/>
            <person name="Lanier W."/>
            <person name="Lindquist E.A."/>
            <person name="Lucas S."/>
            <person name="Mayer K.F."/>
            <person name="Moreau H."/>
            <person name="Not F."/>
            <person name="Otillar R."/>
            <person name="Panaud O."/>
            <person name="Pangilinan J."/>
            <person name="Paulsen I."/>
            <person name="Piegu B."/>
            <person name="Poliakov A."/>
            <person name="Robbens S."/>
            <person name="Schmutz J."/>
            <person name="Toulza E."/>
            <person name="Wyss T."/>
            <person name="Zelensky A."/>
            <person name="Zhou K."/>
            <person name="Armbrust E.V."/>
            <person name="Bhattacharya D."/>
            <person name="Goodenough U.W."/>
            <person name="Van de Peer Y."/>
            <person name="Grigoriev I.V."/>
        </authorList>
    </citation>
    <scope>NUCLEOTIDE SEQUENCE [LARGE SCALE GENOMIC DNA]</scope>
    <source>
        <strain evidence="9">RCC299 / NOUM17</strain>
    </source>
</reference>
<evidence type="ECO:0000256" key="5">
    <source>
        <dbReference type="SAM" id="MobiDB-lite"/>
    </source>
</evidence>
<dbReference type="InterPro" id="IPR038718">
    <property type="entry name" value="SNF2-like_sf"/>
</dbReference>
<dbReference type="Pfam" id="PF00271">
    <property type="entry name" value="Helicase_C"/>
    <property type="match status" value="1"/>
</dbReference>
<keyword evidence="2" id="KW-0378">Hydrolase</keyword>
<feature type="compositionally biased region" description="Low complexity" evidence="5">
    <location>
        <begin position="818"/>
        <end position="831"/>
    </location>
</feature>
<evidence type="ECO:0000259" key="7">
    <source>
        <dbReference type="PROSITE" id="PS51194"/>
    </source>
</evidence>
<dbReference type="KEGG" id="mis:MICPUN_60933"/>
<gene>
    <name evidence="8" type="primary">RAD54</name>
    <name evidence="8" type="ORF">MICPUN_60933</name>
</gene>
<dbReference type="InterPro" id="IPR000330">
    <property type="entry name" value="SNF2_N"/>
</dbReference>
<feature type="compositionally biased region" description="Acidic residues" evidence="5">
    <location>
        <begin position="1102"/>
        <end position="1126"/>
    </location>
</feature>
<dbReference type="eggNOG" id="KOG0390">
    <property type="taxonomic scope" value="Eukaryota"/>
</dbReference>
<dbReference type="PROSITE" id="PS51194">
    <property type="entry name" value="HELICASE_CTER"/>
    <property type="match status" value="1"/>
</dbReference>
<dbReference type="PANTHER" id="PTHR45629">
    <property type="entry name" value="SNF2/RAD54 FAMILY MEMBER"/>
    <property type="match status" value="1"/>
</dbReference>
<dbReference type="EMBL" id="CP001575">
    <property type="protein sequence ID" value="ACO69569.1"/>
    <property type="molecule type" value="Genomic_DNA"/>
</dbReference>
<keyword evidence="9" id="KW-1185">Reference proteome</keyword>
<organism evidence="8 9">
    <name type="scientific">Micromonas commoda (strain RCC299 / NOUM17 / CCMP2709)</name>
    <name type="common">Picoplanktonic green alga</name>
    <dbReference type="NCBI Taxonomy" id="296587"/>
    <lineage>
        <taxon>Eukaryota</taxon>
        <taxon>Viridiplantae</taxon>
        <taxon>Chlorophyta</taxon>
        <taxon>Mamiellophyceae</taxon>
        <taxon>Mamiellales</taxon>
        <taxon>Mamiellaceae</taxon>
        <taxon>Micromonas</taxon>
    </lineage>
</organism>
<proteinExistence type="predicted"/>
<dbReference type="GO" id="GO:0015616">
    <property type="term" value="F:DNA translocase activity"/>
    <property type="evidence" value="ECO:0007669"/>
    <property type="project" value="TreeGrafter"/>
</dbReference>
<dbReference type="InterPro" id="IPR027417">
    <property type="entry name" value="P-loop_NTPase"/>
</dbReference>
<dbReference type="FunFam" id="3.40.50.300:FF:000332">
    <property type="entry name" value="DNA repair and recombination protein RAD54-like"/>
    <property type="match status" value="1"/>
</dbReference>
<dbReference type="InterPro" id="IPR049730">
    <property type="entry name" value="SNF2/RAD54-like_C"/>
</dbReference>
<dbReference type="Gene3D" id="1.20.120.850">
    <property type="entry name" value="SWI2/SNF2 ATPases, N-terminal domain"/>
    <property type="match status" value="1"/>
</dbReference>
<dbReference type="GO" id="GO:0005634">
    <property type="term" value="C:nucleus"/>
    <property type="evidence" value="ECO:0007669"/>
    <property type="project" value="TreeGrafter"/>
</dbReference>
<dbReference type="SMART" id="SM00487">
    <property type="entry name" value="DEXDc"/>
    <property type="match status" value="1"/>
</dbReference>
<feature type="compositionally biased region" description="Basic and acidic residues" evidence="5">
    <location>
        <begin position="997"/>
        <end position="1006"/>
    </location>
</feature>
<dbReference type="SMART" id="SM00490">
    <property type="entry name" value="HELICc"/>
    <property type="match status" value="1"/>
</dbReference>
<dbReference type="CDD" id="cd18793">
    <property type="entry name" value="SF2_C_SNF"/>
    <property type="match status" value="1"/>
</dbReference>
<dbReference type="GO" id="GO:0005524">
    <property type="term" value="F:ATP binding"/>
    <property type="evidence" value="ECO:0007669"/>
    <property type="project" value="UniProtKB-KW"/>
</dbReference>
<protein>
    <submittedName>
        <fullName evidence="8">SNF2 super family</fullName>
    </submittedName>
</protein>
<accession>C1FGM7</accession>
<dbReference type="AlphaFoldDB" id="C1FGM7"/>
<feature type="region of interest" description="Disordered" evidence="5">
    <location>
        <begin position="876"/>
        <end position="1126"/>
    </location>
</feature>
<dbReference type="InterPro" id="IPR014001">
    <property type="entry name" value="Helicase_ATP-bd"/>
</dbReference>
<dbReference type="FunFam" id="3.40.50.10810:FF:000021">
    <property type="entry name" value="DNA repair and recombination protein RAD54"/>
    <property type="match status" value="1"/>
</dbReference>
<evidence type="ECO:0000259" key="6">
    <source>
        <dbReference type="PROSITE" id="PS51192"/>
    </source>
</evidence>
<dbReference type="GO" id="GO:0016787">
    <property type="term" value="F:hydrolase activity"/>
    <property type="evidence" value="ECO:0007669"/>
    <property type="project" value="UniProtKB-KW"/>
</dbReference>
<dbReference type="OrthoDB" id="413460at2759"/>
<feature type="domain" description="Helicase ATP-binding" evidence="6">
    <location>
        <begin position="193"/>
        <end position="369"/>
    </location>
</feature>
<feature type="compositionally biased region" description="Acidic residues" evidence="5">
    <location>
        <begin position="1019"/>
        <end position="1046"/>
    </location>
</feature>
<dbReference type="OMA" id="TWGHHHR"/>
<dbReference type="RefSeq" id="XP_002508311.1">
    <property type="nucleotide sequence ID" value="XM_002508265.1"/>
</dbReference>
<dbReference type="SUPFAM" id="SSF52540">
    <property type="entry name" value="P-loop containing nucleoside triphosphate hydrolases"/>
    <property type="match status" value="2"/>
</dbReference>
<dbReference type="InterPro" id="IPR050496">
    <property type="entry name" value="SNF2_RAD54_helicase_repair"/>
</dbReference>
<dbReference type="GO" id="GO:0007131">
    <property type="term" value="P:reciprocal meiotic recombination"/>
    <property type="evidence" value="ECO:0007669"/>
    <property type="project" value="TreeGrafter"/>
</dbReference>
<dbReference type="FunCoup" id="C1FGM7">
    <property type="interactions" value="1104"/>
</dbReference>
<evidence type="ECO:0000313" key="8">
    <source>
        <dbReference type="EMBL" id="ACO69569.1"/>
    </source>
</evidence>
<dbReference type="GO" id="GO:0045003">
    <property type="term" value="P:double-strand break repair via synthesis-dependent strand annealing"/>
    <property type="evidence" value="ECO:0007669"/>
    <property type="project" value="TreeGrafter"/>
</dbReference>
<evidence type="ECO:0000256" key="3">
    <source>
        <dbReference type="ARBA" id="ARBA00022806"/>
    </source>
</evidence>
<dbReference type="CDD" id="cd18004">
    <property type="entry name" value="DEXHc_RAD54"/>
    <property type="match status" value="1"/>
</dbReference>
<evidence type="ECO:0000256" key="2">
    <source>
        <dbReference type="ARBA" id="ARBA00022801"/>
    </source>
</evidence>
<name>C1FGM7_MICCC</name>
<dbReference type="InterPro" id="IPR001650">
    <property type="entry name" value="Helicase_C-like"/>
</dbReference>
<feature type="region of interest" description="Disordered" evidence="5">
    <location>
        <begin position="1"/>
        <end position="35"/>
    </location>
</feature>
<dbReference type="Proteomes" id="UP000002009">
    <property type="component" value="Chromosome 8"/>
</dbReference>
<feature type="compositionally biased region" description="Basic and acidic residues" evidence="5">
    <location>
        <begin position="959"/>
        <end position="969"/>
    </location>
</feature>
<dbReference type="PROSITE" id="PS51192">
    <property type="entry name" value="HELICASE_ATP_BIND_1"/>
    <property type="match status" value="1"/>
</dbReference>
<dbReference type="STRING" id="296587.C1FGM7"/>
<keyword evidence="3" id="KW-0347">Helicase</keyword>
<dbReference type="InParanoid" id="C1FGM7"/>
<feature type="compositionally biased region" description="Acidic residues" evidence="5">
    <location>
        <begin position="16"/>
        <end position="34"/>
    </location>
</feature>
<evidence type="ECO:0000313" key="9">
    <source>
        <dbReference type="Proteomes" id="UP000002009"/>
    </source>
</evidence>
<dbReference type="GO" id="GO:0004386">
    <property type="term" value="F:helicase activity"/>
    <property type="evidence" value="ECO:0007669"/>
    <property type="project" value="UniProtKB-KW"/>
</dbReference>